<evidence type="ECO:0000256" key="2">
    <source>
        <dbReference type="ARBA" id="ARBA00022692"/>
    </source>
</evidence>
<feature type="transmembrane region" description="Helical" evidence="6">
    <location>
        <begin position="232"/>
        <end position="252"/>
    </location>
</feature>
<dbReference type="PANTHER" id="PTHR38421">
    <property type="entry name" value="TRANSMEMBRANE PROTEIN USGS"/>
    <property type="match status" value="1"/>
</dbReference>
<protein>
    <submittedName>
        <fullName evidence="7">Putative transmembrane protein UsgS</fullName>
    </submittedName>
</protein>
<feature type="region of interest" description="Disordered" evidence="5">
    <location>
        <begin position="400"/>
        <end position="433"/>
    </location>
</feature>
<feature type="transmembrane region" description="Helical" evidence="6">
    <location>
        <begin position="258"/>
        <end position="279"/>
    </location>
</feature>
<reference evidence="7 8" key="1">
    <citation type="journal article" date="2018" name="IMA Fungus">
        <title>IMA Genome-F 9: Draft genome sequence of Annulohypoxylon stygium, Aspergillus mulundensis, Berkeleyomyces basicola (syn. Thielaviopsis basicola), Ceratocystis smalleyi, two Cercospora beticola strains, Coleophoma cylindrospora, Fusarium fracticaudum, Phialophora cf. hyalina, and Morchella septimelata.</title>
        <authorList>
            <person name="Wingfield B.D."/>
            <person name="Bills G.F."/>
            <person name="Dong Y."/>
            <person name="Huang W."/>
            <person name="Nel W.J."/>
            <person name="Swalarsk-Parry B.S."/>
            <person name="Vaghefi N."/>
            <person name="Wilken P.M."/>
            <person name="An Z."/>
            <person name="de Beer Z.W."/>
            <person name="De Vos L."/>
            <person name="Chen L."/>
            <person name="Duong T.A."/>
            <person name="Gao Y."/>
            <person name="Hammerbacher A."/>
            <person name="Kikkert J.R."/>
            <person name="Li Y."/>
            <person name="Li H."/>
            <person name="Li K."/>
            <person name="Li Q."/>
            <person name="Liu X."/>
            <person name="Ma X."/>
            <person name="Naidoo K."/>
            <person name="Pethybridge S.J."/>
            <person name="Sun J."/>
            <person name="Steenkamp E.T."/>
            <person name="van der Nest M.A."/>
            <person name="van Wyk S."/>
            <person name="Wingfield M.J."/>
            <person name="Xiong C."/>
            <person name="Yue Q."/>
            <person name="Zhang X."/>
        </authorList>
    </citation>
    <scope>NUCLEOTIDE SEQUENCE [LARGE SCALE GENOMIC DNA]</scope>
    <source>
        <strain evidence="7 8">BP6252</strain>
    </source>
</reference>
<accession>A0A3D8R2B9</accession>
<dbReference type="InterPro" id="IPR059112">
    <property type="entry name" value="CysZ/EI24"/>
</dbReference>
<organism evidence="7 8">
    <name type="scientific">Coleophoma cylindrospora</name>
    <dbReference type="NCBI Taxonomy" id="1849047"/>
    <lineage>
        <taxon>Eukaryota</taxon>
        <taxon>Fungi</taxon>
        <taxon>Dikarya</taxon>
        <taxon>Ascomycota</taxon>
        <taxon>Pezizomycotina</taxon>
        <taxon>Leotiomycetes</taxon>
        <taxon>Helotiales</taxon>
        <taxon>Dermateaceae</taxon>
        <taxon>Coleophoma</taxon>
    </lineage>
</organism>
<keyword evidence="8" id="KW-1185">Reference proteome</keyword>
<evidence type="ECO:0000256" key="4">
    <source>
        <dbReference type="ARBA" id="ARBA00023136"/>
    </source>
</evidence>
<gene>
    <name evidence="7" type="ORF">BP6252_09370</name>
</gene>
<feature type="compositionally biased region" description="Low complexity" evidence="5">
    <location>
        <begin position="406"/>
        <end position="421"/>
    </location>
</feature>
<feature type="transmembrane region" description="Helical" evidence="6">
    <location>
        <begin position="62"/>
        <end position="84"/>
    </location>
</feature>
<name>A0A3D8R2B9_9HELO</name>
<keyword evidence="4 6" id="KW-0472">Membrane</keyword>
<evidence type="ECO:0000313" key="7">
    <source>
        <dbReference type="EMBL" id="RDW67974.1"/>
    </source>
</evidence>
<comment type="subcellular location">
    <subcellularLocation>
        <location evidence="1">Membrane</location>
        <topology evidence="1">Multi-pass membrane protein</topology>
    </subcellularLocation>
</comment>
<evidence type="ECO:0000256" key="5">
    <source>
        <dbReference type="SAM" id="MobiDB-lite"/>
    </source>
</evidence>
<dbReference type="OrthoDB" id="10041630at2759"/>
<dbReference type="Pfam" id="PF07264">
    <property type="entry name" value="EI24"/>
    <property type="match status" value="1"/>
</dbReference>
<dbReference type="Proteomes" id="UP000256645">
    <property type="component" value="Unassembled WGS sequence"/>
</dbReference>
<dbReference type="EMBL" id="PDLM01000010">
    <property type="protein sequence ID" value="RDW67974.1"/>
    <property type="molecule type" value="Genomic_DNA"/>
</dbReference>
<evidence type="ECO:0000256" key="6">
    <source>
        <dbReference type="SAM" id="Phobius"/>
    </source>
</evidence>
<keyword evidence="3 6" id="KW-1133">Transmembrane helix</keyword>
<proteinExistence type="predicted"/>
<evidence type="ECO:0000256" key="3">
    <source>
        <dbReference type="ARBA" id="ARBA00022989"/>
    </source>
</evidence>
<feature type="transmembrane region" description="Helical" evidence="6">
    <location>
        <begin position="326"/>
        <end position="351"/>
    </location>
</feature>
<evidence type="ECO:0000313" key="8">
    <source>
        <dbReference type="Proteomes" id="UP000256645"/>
    </source>
</evidence>
<evidence type="ECO:0000256" key="1">
    <source>
        <dbReference type="ARBA" id="ARBA00004141"/>
    </source>
</evidence>
<sequence length="433" mass="48346">MAHNKPRAPSSLLTKEGLWSKLEDVKSFDPNAILRGAQLTVVGAHRALQNPALFTSEHYRQAAYAIAAGIAIRLLIAIPVRALFPDTKYDSGLMSCTDLGPETLAVVSIIFHRQVGNMGRINCVRAGLCHVPVSPDSFFPHESYALRHPYTGQFASIRVQYVGILADLHRFMDSLLWVDQTYYKKHEGEDASNLREGFYPNLRKYPTRDGSTHTTSTAEAVSMYLMRVGKRAGISLIVYALSYVPYVGRLVLPAASFYTFKQAVGIGPATVIFGTGIFLPRRYLVIILQSYFASRSLVRELLEPYFSRIRFSQEEKKRWFRDRQGLLFGFGFCFYIFQRIPLLGVLVYGIAEASTAYLITKITDPPPPPNQSEGFAASQQKWRNKHEIIQSSISALDAHKLPSRNQSAAGQAQASTSAATSEPPPPYTELRSR</sequence>
<dbReference type="AlphaFoldDB" id="A0A3D8R2B9"/>
<dbReference type="PANTHER" id="PTHR38421:SF1">
    <property type="entry name" value="TRANSMEMBRANE PROTEIN"/>
    <property type="match status" value="1"/>
</dbReference>
<comment type="caution">
    <text evidence="7">The sequence shown here is derived from an EMBL/GenBank/DDBJ whole genome shotgun (WGS) entry which is preliminary data.</text>
</comment>
<keyword evidence="2 6" id="KW-0812">Transmembrane</keyword>